<protein>
    <submittedName>
        <fullName evidence="2">Putative aminoacrylate hydrolase RutD</fullName>
        <ecNumber evidence="2">3.5.1.-</ecNumber>
    </submittedName>
</protein>
<dbReference type="PANTHER" id="PTHR43798:SF5">
    <property type="entry name" value="MONOACYLGLYCEROL LIPASE ABHD6"/>
    <property type="match status" value="1"/>
</dbReference>
<evidence type="ECO:0000313" key="2">
    <source>
        <dbReference type="EMBL" id="MQY19619.1"/>
    </source>
</evidence>
<dbReference type="GO" id="GO:0046464">
    <property type="term" value="P:acylglycerol catabolic process"/>
    <property type="evidence" value="ECO:0007669"/>
    <property type="project" value="TreeGrafter"/>
</dbReference>
<dbReference type="Pfam" id="PF12697">
    <property type="entry name" value="Abhydrolase_6"/>
    <property type="match status" value="1"/>
</dbReference>
<reference evidence="2 3" key="1">
    <citation type="submission" date="2019-10" db="EMBL/GenBank/DDBJ databases">
        <title>Nocardia macrotermitis sp. nov. and Nocardia aurantia sp. nov., isolated from the gut of fungus growing-termite Macrotermes natalensis.</title>
        <authorList>
            <person name="Benndorf R."/>
            <person name="Schwitalla J."/>
            <person name="Martin K."/>
            <person name="De Beer W."/>
            <person name="Kaster A.-K."/>
            <person name="Vollmers J."/>
            <person name="Poulsen M."/>
            <person name="Beemelmanns C."/>
        </authorList>
    </citation>
    <scope>NUCLEOTIDE SEQUENCE [LARGE SCALE GENOMIC DNA]</scope>
    <source>
        <strain evidence="2 3">RB20</strain>
    </source>
</reference>
<dbReference type="EC" id="3.5.1.-" evidence="2"/>
<dbReference type="OrthoDB" id="7185741at2"/>
<comment type="caution">
    <text evidence="2">The sequence shown here is derived from an EMBL/GenBank/DDBJ whole genome shotgun (WGS) entry which is preliminary data.</text>
</comment>
<proteinExistence type="predicted"/>
<dbReference type="InterPro" id="IPR000073">
    <property type="entry name" value="AB_hydrolase_1"/>
</dbReference>
<dbReference type="GO" id="GO:0047372">
    <property type="term" value="F:monoacylglycerol lipase activity"/>
    <property type="evidence" value="ECO:0007669"/>
    <property type="project" value="TreeGrafter"/>
</dbReference>
<sequence length="282" mass="30652">MRDVPGRRMMVNGTEIYFEESGTGDTWVVFESGAGAGRTLWDRVVPLLGDIAHTVAYDRAGRGRSASAAEPQNIDDMAATLVALVQALTTERVILVGHSMGGLIARRAAETLSPAGLVLVDPTPEAAPNYDNWAPTAKKTDRILAAQQALSHFPPLMRMLTRSYGRKFPVDSYATMLAEDFTPVGLATTRHEIAAVAGAIAEFRRRPPAPPKSGVIVISAIRAAGYQARNLDLIREYQHRYAEQVGGQYEDAASEHIVPAERPEQVATAVRRLVNAWHRGSK</sequence>
<organism evidence="2 3">
    <name type="scientific">Nocardia macrotermitis</name>
    <dbReference type="NCBI Taxonomy" id="2585198"/>
    <lineage>
        <taxon>Bacteria</taxon>
        <taxon>Bacillati</taxon>
        <taxon>Actinomycetota</taxon>
        <taxon>Actinomycetes</taxon>
        <taxon>Mycobacteriales</taxon>
        <taxon>Nocardiaceae</taxon>
        <taxon>Nocardia</taxon>
    </lineage>
</organism>
<feature type="domain" description="AB hydrolase-1" evidence="1">
    <location>
        <begin position="28"/>
        <end position="268"/>
    </location>
</feature>
<accession>A0A7K0D1M0</accession>
<dbReference type="Proteomes" id="UP000438448">
    <property type="component" value="Unassembled WGS sequence"/>
</dbReference>
<keyword evidence="2" id="KW-0378">Hydrolase</keyword>
<evidence type="ECO:0000259" key="1">
    <source>
        <dbReference type="Pfam" id="PF12697"/>
    </source>
</evidence>
<dbReference type="AlphaFoldDB" id="A0A7K0D1M0"/>
<dbReference type="EMBL" id="WEGK01000005">
    <property type="protein sequence ID" value="MQY19619.1"/>
    <property type="molecule type" value="Genomic_DNA"/>
</dbReference>
<dbReference type="GO" id="GO:0016020">
    <property type="term" value="C:membrane"/>
    <property type="evidence" value="ECO:0007669"/>
    <property type="project" value="TreeGrafter"/>
</dbReference>
<evidence type="ECO:0000313" key="3">
    <source>
        <dbReference type="Proteomes" id="UP000438448"/>
    </source>
</evidence>
<dbReference type="SUPFAM" id="SSF53474">
    <property type="entry name" value="alpha/beta-Hydrolases"/>
    <property type="match status" value="1"/>
</dbReference>
<dbReference type="Gene3D" id="3.40.50.1820">
    <property type="entry name" value="alpha/beta hydrolase"/>
    <property type="match status" value="1"/>
</dbReference>
<dbReference type="RefSeq" id="WP_153410441.1">
    <property type="nucleotide sequence ID" value="NZ_WEGK01000005.1"/>
</dbReference>
<keyword evidence="3" id="KW-1185">Reference proteome</keyword>
<name>A0A7K0D1M0_9NOCA</name>
<dbReference type="InterPro" id="IPR050266">
    <property type="entry name" value="AB_hydrolase_sf"/>
</dbReference>
<dbReference type="InterPro" id="IPR029058">
    <property type="entry name" value="AB_hydrolase_fold"/>
</dbReference>
<gene>
    <name evidence="2" type="primary">rutD_2</name>
    <name evidence="2" type="ORF">NRB20_27090</name>
</gene>
<dbReference type="PANTHER" id="PTHR43798">
    <property type="entry name" value="MONOACYLGLYCEROL LIPASE"/>
    <property type="match status" value="1"/>
</dbReference>